<gene>
    <name evidence="7" type="ORF">PV09_01770</name>
</gene>
<feature type="region of interest" description="Disordered" evidence="6">
    <location>
        <begin position="586"/>
        <end position="617"/>
    </location>
</feature>
<feature type="compositionally biased region" description="Low complexity" evidence="6">
    <location>
        <begin position="290"/>
        <end position="304"/>
    </location>
</feature>
<evidence type="ECO:0000256" key="5">
    <source>
        <dbReference type="ARBA" id="ARBA00023306"/>
    </source>
</evidence>
<dbReference type="GO" id="GO:0003688">
    <property type="term" value="F:DNA replication origin binding"/>
    <property type="evidence" value="ECO:0007669"/>
    <property type="project" value="TreeGrafter"/>
</dbReference>
<feature type="compositionally biased region" description="Basic and acidic residues" evidence="6">
    <location>
        <begin position="596"/>
        <end position="605"/>
    </location>
</feature>
<keyword evidence="4" id="KW-0539">Nucleus</keyword>
<dbReference type="STRING" id="253628.A0A0D2AMV9"/>
<dbReference type="GO" id="GO:0003697">
    <property type="term" value="F:single-stranded DNA binding"/>
    <property type="evidence" value="ECO:0007669"/>
    <property type="project" value="TreeGrafter"/>
</dbReference>
<feature type="compositionally biased region" description="Basic and acidic residues" evidence="6">
    <location>
        <begin position="747"/>
        <end position="771"/>
    </location>
</feature>
<dbReference type="AlphaFoldDB" id="A0A0D2AMV9"/>
<evidence type="ECO:0000256" key="3">
    <source>
        <dbReference type="ARBA" id="ARBA00022705"/>
    </source>
</evidence>
<keyword evidence="8" id="KW-1185">Reference proteome</keyword>
<feature type="region of interest" description="Disordered" evidence="6">
    <location>
        <begin position="747"/>
        <end position="774"/>
    </location>
</feature>
<feature type="compositionally biased region" description="Acidic residues" evidence="6">
    <location>
        <begin position="788"/>
        <end position="815"/>
    </location>
</feature>
<dbReference type="VEuPathDB" id="FungiDB:PV09_01770"/>
<comment type="similarity">
    <text evidence="2">Belongs to the CDC45 family.</text>
</comment>
<feature type="region of interest" description="Disordered" evidence="6">
    <location>
        <begin position="787"/>
        <end position="819"/>
    </location>
</feature>
<dbReference type="EMBL" id="KN847532">
    <property type="protein sequence ID" value="KIW07855.1"/>
    <property type="molecule type" value="Genomic_DNA"/>
</dbReference>
<dbReference type="InParanoid" id="A0A0D2AMV9"/>
<dbReference type="GO" id="GO:0003682">
    <property type="term" value="F:chromatin binding"/>
    <property type="evidence" value="ECO:0007669"/>
    <property type="project" value="TreeGrafter"/>
</dbReference>
<dbReference type="OrthoDB" id="10258882at2759"/>
<evidence type="ECO:0000313" key="7">
    <source>
        <dbReference type="EMBL" id="KIW07855.1"/>
    </source>
</evidence>
<dbReference type="InterPro" id="IPR003874">
    <property type="entry name" value="CDC45"/>
</dbReference>
<dbReference type="GeneID" id="27309743"/>
<evidence type="ECO:0008006" key="9">
    <source>
        <dbReference type="Google" id="ProtNLM"/>
    </source>
</evidence>
<dbReference type="PANTHER" id="PTHR10507">
    <property type="entry name" value="CDC45-RELATED PROTEIN"/>
    <property type="match status" value="1"/>
</dbReference>
<keyword evidence="3" id="KW-0235">DNA replication</keyword>
<reference evidence="7 8" key="1">
    <citation type="submission" date="2015-01" db="EMBL/GenBank/DDBJ databases">
        <title>The Genome Sequence of Ochroconis gallopava CBS43764.</title>
        <authorList>
            <consortium name="The Broad Institute Genomics Platform"/>
            <person name="Cuomo C."/>
            <person name="de Hoog S."/>
            <person name="Gorbushina A."/>
            <person name="Stielow B."/>
            <person name="Teixiera M."/>
            <person name="Abouelleil A."/>
            <person name="Chapman S.B."/>
            <person name="Priest M."/>
            <person name="Young S.K."/>
            <person name="Wortman J."/>
            <person name="Nusbaum C."/>
            <person name="Birren B."/>
        </authorList>
    </citation>
    <scope>NUCLEOTIDE SEQUENCE [LARGE SCALE GENOMIC DNA]</scope>
    <source>
        <strain evidence="7 8">CBS 43764</strain>
    </source>
</reference>
<feature type="compositionally biased region" description="Acidic residues" evidence="6">
    <location>
        <begin position="238"/>
        <end position="248"/>
    </location>
</feature>
<dbReference type="Proteomes" id="UP000053259">
    <property type="component" value="Unassembled WGS sequence"/>
</dbReference>
<protein>
    <recommendedName>
        <fullName evidence="9">CDC45-like protein</fullName>
    </recommendedName>
</protein>
<dbReference type="GO" id="GO:0000727">
    <property type="term" value="P:double-strand break repair via break-induced replication"/>
    <property type="evidence" value="ECO:0007669"/>
    <property type="project" value="TreeGrafter"/>
</dbReference>
<dbReference type="PANTHER" id="PTHR10507:SF0">
    <property type="entry name" value="CELL DIVISION CONTROL PROTEIN 45 HOMOLOG"/>
    <property type="match status" value="1"/>
</dbReference>
<dbReference type="HOGENOM" id="CLU_005871_3_0_1"/>
<evidence type="ECO:0000256" key="1">
    <source>
        <dbReference type="ARBA" id="ARBA00004123"/>
    </source>
</evidence>
<proteinExistence type="inferred from homology"/>
<evidence type="ECO:0000256" key="4">
    <source>
        <dbReference type="ARBA" id="ARBA00023242"/>
    </source>
</evidence>
<evidence type="ECO:0000256" key="6">
    <source>
        <dbReference type="SAM" id="MobiDB-lite"/>
    </source>
</evidence>
<dbReference type="FunCoup" id="A0A0D2AMV9">
    <property type="interactions" value="616"/>
</dbReference>
<comment type="subcellular location">
    <subcellularLocation>
        <location evidence="1">Nucleus</location>
    </subcellularLocation>
</comment>
<dbReference type="GO" id="GO:1902977">
    <property type="term" value="P:mitotic DNA replication preinitiation complex assembly"/>
    <property type="evidence" value="ECO:0007669"/>
    <property type="project" value="TreeGrafter"/>
</dbReference>
<organism evidence="7 8">
    <name type="scientific">Verruconis gallopava</name>
    <dbReference type="NCBI Taxonomy" id="253628"/>
    <lineage>
        <taxon>Eukaryota</taxon>
        <taxon>Fungi</taxon>
        <taxon>Dikarya</taxon>
        <taxon>Ascomycota</taxon>
        <taxon>Pezizomycotina</taxon>
        <taxon>Dothideomycetes</taxon>
        <taxon>Pleosporomycetidae</taxon>
        <taxon>Venturiales</taxon>
        <taxon>Sympoventuriaceae</taxon>
        <taxon>Verruconis</taxon>
    </lineage>
</organism>
<evidence type="ECO:0000256" key="2">
    <source>
        <dbReference type="ARBA" id="ARBA00010727"/>
    </source>
</evidence>
<dbReference type="GO" id="GO:0031261">
    <property type="term" value="C:DNA replication preinitiation complex"/>
    <property type="evidence" value="ECO:0007669"/>
    <property type="project" value="TreeGrafter"/>
</dbReference>
<accession>A0A0D2AMV9</accession>
<name>A0A0D2AMV9_9PEZI</name>
<sequence>MYLPRSLISLLYTHLINKHHALSPPVLLLVSLDPDALCACRILTALFKRDYIPHKIQPISGYGDLARAGEELVRPMRTTDGGSGGVVVCLGVGGLVDLEAMLGLEVDEDGQGGMGDVEVWVIDSRRPWNLSNVFGVQSLGSPAADGQVVPHVEGVQQGRITEKYTPGKGGIVVFDDGDIEDELGAEREAYCALAEMPELGEEDLDDSDVNEVAESEADEERIPDSAQPGQKRKSPSAEDNDSESEADEGTPRKRRRSNSNSSIDTTPERPARRGLMITSHQRSDPDPLVRSDSPSSVAPAPSRDQQPSARKLRRQLLKLRRKHDAVINAYQNLGTSYSEPISSLMYSLASELGREDNDLLWQAIVGVSSLELAGKTNNGVGLAPVSTSGTTSSWTRDRGERIRSVLRDEVRRLNPTDLKDIARVESMGDANGIIQTHARSPNDNSIRLSPEPRLLLVRHWSLYDSMKHSPFLGTKLHIWSEAGRKRLDKLLAKMGISLTQGKQNYTHMDMELKRGLRERLLKYAPMYGLDGLVPPQVSRGVGGKEGWGFVRCWGWKACLSALDVGVIIGAILEVGDMDDKLKAALDMPPPVSRHNSGRETPRTQEETPVQEEVQTMDEKREDAITKRFWTAYDALDKVSILTEHIPTAQHLHRAILRTGSSLLEKRQIRHLRAFRIGVVKEGPDVQLFTHPGALIKLALWVAEAITEMEGSKGRKGGELVMAGLDEARGVYVVVGLGGGADVVKQREIQQRREEKRKEKERKREERKAEKERKKRLKRERYEANGLEWDSDLEEEDDTEDEDSESESEDELDYEETANKGKGLNRFGIAFSEAVDETGARVRQDSFEHCVVEVKKEDLSSFLEALSLKAVVG</sequence>
<keyword evidence="5" id="KW-0131">Cell cycle</keyword>
<dbReference type="GO" id="GO:0006270">
    <property type="term" value="P:DNA replication initiation"/>
    <property type="evidence" value="ECO:0007669"/>
    <property type="project" value="InterPro"/>
</dbReference>
<feature type="compositionally biased region" description="Acidic residues" evidence="6">
    <location>
        <begin position="198"/>
        <end position="221"/>
    </location>
</feature>
<dbReference type="RefSeq" id="XP_016217724.1">
    <property type="nucleotide sequence ID" value="XM_016354712.1"/>
</dbReference>
<feature type="region of interest" description="Disordered" evidence="6">
    <location>
        <begin position="198"/>
        <end position="310"/>
    </location>
</feature>
<dbReference type="Pfam" id="PF02724">
    <property type="entry name" value="CDC45"/>
    <property type="match status" value="1"/>
</dbReference>
<evidence type="ECO:0000313" key="8">
    <source>
        <dbReference type="Proteomes" id="UP000053259"/>
    </source>
</evidence>